<comment type="caution">
    <text evidence="1">The sequence shown here is derived from an EMBL/GenBank/DDBJ whole genome shotgun (WGS) entry which is preliminary data.</text>
</comment>
<protein>
    <recommendedName>
        <fullName evidence="3">ROK family protein</fullName>
    </recommendedName>
</protein>
<dbReference type="SUPFAM" id="SSF53067">
    <property type="entry name" value="Actin-like ATPase domain"/>
    <property type="match status" value="1"/>
</dbReference>
<reference evidence="2" key="1">
    <citation type="journal article" date="2019" name="Int. J. Syst. Evol. Microbiol.">
        <title>The Global Catalogue of Microorganisms (GCM) 10K type strain sequencing project: providing services to taxonomists for standard genome sequencing and annotation.</title>
        <authorList>
            <consortium name="The Broad Institute Genomics Platform"/>
            <consortium name="The Broad Institute Genome Sequencing Center for Infectious Disease"/>
            <person name="Wu L."/>
            <person name="Ma J."/>
        </authorList>
    </citation>
    <scope>NUCLEOTIDE SEQUENCE [LARGE SCALE GENOMIC DNA]</scope>
    <source>
        <strain evidence="2">NBRC 108755</strain>
    </source>
</reference>
<keyword evidence="2" id="KW-1185">Reference proteome</keyword>
<gene>
    <name evidence="1" type="ORF">GCM10025869_15430</name>
</gene>
<organism evidence="1 2">
    <name type="scientific">Homoserinibacter gongjuensis</name>
    <dbReference type="NCBI Taxonomy" id="1162968"/>
    <lineage>
        <taxon>Bacteria</taxon>
        <taxon>Bacillati</taxon>
        <taxon>Actinomycetota</taxon>
        <taxon>Actinomycetes</taxon>
        <taxon>Micrococcales</taxon>
        <taxon>Microbacteriaceae</taxon>
        <taxon>Homoserinibacter</taxon>
    </lineage>
</organism>
<evidence type="ECO:0008006" key="3">
    <source>
        <dbReference type="Google" id="ProtNLM"/>
    </source>
</evidence>
<dbReference type="Gene3D" id="3.30.420.40">
    <property type="match status" value="1"/>
</dbReference>
<sequence>MDAALALDIGGTKLAAGVVTSDGAVHGFTVEPTHRDQGPDVILPGCSSSGAARWPRRRMPWVGSRRSASRAVVPSMLPRGCS</sequence>
<proteinExistence type="predicted"/>
<dbReference type="EMBL" id="BSVA01000001">
    <property type="protein sequence ID" value="GMA91014.1"/>
    <property type="molecule type" value="Genomic_DNA"/>
</dbReference>
<evidence type="ECO:0000313" key="2">
    <source>
        <dbReference type="Proteomes" id="UP001157069"/>
    </source>
</evidence>
<evidence type="ECO:0000313" key="1">
    <source>
        <dbReference type="EMBL" id="GMA91014.1"/>
    </source>
</evidence>
<dbReference type="InterPro" id="IPR043129">
    <property type="entry name" value="ATPase_NBD"/>
</dbReference>
<name>A0ABQ6JUR3_9MICO</name>
<dbReference type="Proteomes" id="UP001157069">
    <property type="component" value="Unassembled WGS sequence"/>
</dbReference>
<dbReference type="RefSeq" id="WP_284299118.1">
    <property type="nucleotide sequence ID" value="NZ_BSVA01000001.1"/>
</dbReference>
<accession>A0ABQ6JUR3</accession>